<evidence type="ECO:0000313" key="2">
    <source>
        <dbReference type="Proteomes" id="UP001607302"/>
    </source>
</evidence>
<reference evidence="1 2" key="1">
    <citation type="journal article" date="2024" name="Ann. Entomol. Soc. Am.">
        <title>Genomic analyses of the southern and eastern yellowjacket wasps (Hymenoptera: Vespidae) reveal evolutionary signatures of social life.</title>
        <authorList>
            <person name="Catto M.A."/>
            <person name="Caine P.B."/>
            <person name="Orr S.E."/>
            <person name="Hunt B.G."/>
            <person name="Goodisman M.A.D."/>
        </authorList>
    </citation>
    <scope>NUCLEOTIDE SEQUENCE [LARGE SCALE GENOMIC DNA]</scope>
    <source>
        <strain evidence="1">233</strain>
        <tissue evidence="1">Head and thorax</tissue>
    </source>
</reference>
<accession>A0ABD1ZXR8</accession>
<name>A0ABD1ZXR8_VESSQ</name>
<organism evidence="1 2">
    <name type="scientific">Vespula squamosa</name>
    <name type="common">Southern yellow jacket</name>
    <name type="synonym">Wasp</name>
    <dbReference type="NCBI Taxonomy" id="30214"/>
    <lineage>
        <taxon>Eukaryota</taxon>
        <taxon>Metazoa</taxon>
        <taxon>Ecdysozoa</taxon>
        <taxon>Arthropoda</taxon>
        <taxon>Hexapoda</taxon>
        <taxon>Insecta</taxon>
        <taxon>Pterygota</taxon>
        <taxon>Neoptera</taxon>
        <taxon>Endopterygota</taxon>
        <taxon>Hymenoptera</taxon>
        <taxon>Apocrita</taxon>
        <taxon>Aculeata</taxon>
        <taxon>Vespoidea</taxon>
        <taxon>Vespidae</taxon>
        <taxon>Vespinae</taxon>
        <taxon>Vespula</taxon>
    </lineage>
</organism>
<protein>
    <submittedName>
        <fullName evidence="1">Uncharacterized protein</fullName>
    </submittedName>
</protein>
<comment type="caution">
    <text evidence="1">The sequence shown here is derived from an EMBL/GenBank/DDBJ whole genome shotgun (WGS) entry which is preliminary data.</text>
</comment>
<dbReference type="EMBL" id="JAUDFV010000161">
    <property type="protein sequence ID" value="KAL2713169.1"/>
    <property type="molecule type" value="Genomic_DNA"/>
</dbReference>
<sequence>MLYLYRDELMHHPISSSIEQNHFLRLLRMFLSVPDKTYNNFGMIRMEPTPIIAPNRSPPKSIFAGAYGSMQVYLSLQNGIRSGRCLGKFAKVTRKAGHAQCMCEHTIYKISAMNVTFLLVFLIIQLTTADYTSVGSGKGKTSKMKNPFLGHSKPRFISFDSEEGNIDISWDVSIPFISIPLLYKNEENEHSPTLLNVNTKALTIAGLVTGISSLVVPLFSKPIPSSSQSHYRTDDGMEWSTMSNTINEIIFSNNYVAPCMQRIVCSIVSAASRTDNPTSTEKIIDGLSSHRWFKDATNGTLIEDAVSVGRDDNRDCTKVYKNCLITPRVLKNFMNQFGIIKKK</sequence>
<dbReference type="Proteomes" id="UP001607302">
    <property type="component" value="Unassembled WGS sequence"/>
</dbReference>
<gene>
    <name evidence="1" type="ORF">V1478_017362</name>
</gene>
<dbReference type="AlphaFoldDB" id="A0ABD1ZXR8"/>
<evidence type="ECO:0000313" key="1">
    <source>
        <dbReference type="EMBL" id="KAL2713169.1"/>
    </source>
</evidence>
<keyword evidence="2" id="KW-1185">Reference proteome</keyword>
<proteinExistence type="predicted"/>